<gene>
    <name evidence="1" type="ORF">RCIX857</name>
</gene>
<accession>Q0W5X3</accession>
<organism evidence="1 2">
    <name type="scientific">Methanocella arvoryzae (strain DSM 22066 / NBRC 105507 / MRE50)</name>
    <dbReference type="NCBI Taxonomy" id="351160"/>
    <lineage>
        <taxon>Archaea</taxon>
        <taxon>Methanobacteriati</taxon>
        <taxon>Methanobacteriota</taxon>
        <taxon>Stenosarchaea group</taxon>
        <taxon>Methanomicrobia</taxon>
        <taxon>Methanocellales</taxon>
        <taxon>Methanocellaceae</taxon>
        <taxon>Methanocella</taxon>
    </lineage>
</organism>
<proteinExistence type="predicted"/>
<name>Q0W5X3_METAR</name>
<dbReference type="GeneID" id="5142785"/>
<evidence type="ECO:0000313" key="1">
    <source>
        <dbReference type="EMBL" id="CAJ36220.1"/>
    </source>
</evidence>
<reference evidence="1 2" key="1">
    <citation type="journal article" date="2006" name="Science">
        <title>Genome of rice cluster I archaea -- the key methane producers in the rice rhizosphere.</title>
        <authorList>
            <person name="Erkel C."/>
            <person name="Kube M."/>
            <person name="Reinhardt R."/>
            <person name="Liesack W."/>
        </authorList>
    </citation>
    <scope>NUCLEOTIDE SEQUENCE [LARGE SCALE GENOMIC DNA]</scope>
    <source>
        <strain evidence="2">DSM 22066 / NBRC 105507 / MRE50</strain>
    </source>
</reference>
<dbReference type="eggNOG" id="arCOG12585">
    <property type="taxonomic scope" value="Archaea"/>
</dbReference>
<keyword evidence="2" id="KW-1185">Reference proteome</keyword>
<sequence length="80" mass="9049">MRIPDDIEDLVLAFVEPDKKKDLMRMSRAEIDELILAEISCAVEPGFIEKSPDSGGFPYRVTPRGREILQMLAPCKRSGR</sequence>
<dbReference type="RefSeq" id="WP_012036297.1">
    <property type="nucleotide sequence ID" value="NC_009464.1"/>
</dbReference>
<dbReference type="EMBL" id="AM114193">
    <property type="protein sequence ID" value="CAJ36220.1"/>
    <property type="molecule type" value="Genomic_DNA"/>
</dbReference>
<dbReference type="Proteomes" id="UP000000663">
    <property type="component" value="Chromosome"/>
</dbReference>
<dbReference type="KEGG" id="rci:RCIX857"/>
<dbReference type="AlphaFoldDB" id="Q0W5X3"/>
<dbReference type="OrthoDB" id="374772at2157"/>
<protein>
    <submittedName>
        <fullName evidence="1">Uncharacterized protein</fullName>
    </submittedName>
</protein>
<evidence type="ECO:0000313" key="2">
    <source>
        <dbReference type="Proteomes" id="UP000000663"/>
    </source>
</evidence>